<dbReference type="OrthoDB" id="7987853at2759"/>
<evidence type="ECO:0000256" key="2">
    <source>
        <dbReference type="SAM" id="SignalP"/>
    </source>
</evidence>
<organism evidence="4">
    <name type="scientific">Musca domestica</name>
    <name type="common">House fly</name>
    <dbReference type="NCBI Taxonomy" id="7370"/>
    <lineage>
        <taxon>Eukaryota</taxon>
        <taxon>Metazoa</taxon>
        <taxon>Ecdysozoa</taxon>
        <taxon>Arthropoda</taxon>
        <taxon>Hexapoda</taxon>
        <taxon>Insecta</taxon>
        <taxon>Pterygota</taxon>
        <taxon>Neoptera</taxon>
        <taxon>Endopterygota</taxon>
        <taxon>Diptera</taxon>
        <taxon>Brachycera</taxon>
        <taxon>Muscomorpha</taxon>
        <taxon>Muscoidea</taxon>
        <taxon>Muscidae</taxon>
        <taxon>Musca</taxon>
    </lineage>
</organism>
<keyword evidence="2" id="KW-0732">Signal</keyword>
<dbReference type="RefSeq" id="XP_005179554.1">
    <property type="nucleotide sequence ID" value="XM_005179497.3"/>
</dbReference>
<dbReference type="GeneID" id="101892434"/>
<dbReference type="PANTHER" id="PTHR11485:SF34">
    <property type="entry name" value="SIGNAL RECOGNITION PARTICLE RECEPTOR SUBUNIT BETA"/>
    <property type="match status" value="1"/>
</dbReference>
<feature type="coiled-coil region" evidence="1">
    <location>
        <begin position="40"/>
        <end position="67"/>
    </location>
</feature>
<dbReference type="GO" id="GO:0005785">
    <property type="term" value="C:signal recognition particle receptor complex"/>
    <property type="evidence" value="ECO:0007669"/>
    <property type="project" value="TreeGrafter"/>
</dbReference>
<evidence type="ECO:0000256" key="1">
    <source>
        <dbReference type="SAM" id="Coils"/>
    </source>
</evidence>
<dbReference type="EnsemblMetazoa" id="MDOA004768-RA">
    <property type="protein sequence ID" value="MDOA004768-PA"/>
    <property type="gene ID" value="MDOA004768"/>
</dbReference>
<sequence length="293" mass="34055">MLQFIFLLAFTTLAAAQEAVYAPNFHRGAYRLCTYKEVDHEKCLHTVEEAKKNVINLELECVHKNNRSECIEAVRYGSSDLTVLTGHGYREARRERLRPILFAREDNSSLSIAVVPRSITLVDLQEAPIQLNQSNHRAFHAAAYFNLRRGHDICGFMKTSLMPYIRIEDSARYQPQEDEILVCSNLLTAEFEDYQRCNVEAGLQRAIFARQHLHRSDTHRIQQIFQTILEEFNSQSERFNFFGSFSESDNVIFKNNTIGFDLRPTYRNGVNERVFNSLHCNDEHQPHDPRVLE</sequence>
<feature type="signal peptide" evidence="2">
    <location>
        <begin position="1"/>
        <end position="16"/>
    </location>
</feature>
<protein>
    <submittedName>
        <fullName evidence="6">Transferrin-like</fullName>
    </submittedName>
</protein>
<dbReference type="Gene3D" id="3.40.190.10">
    <property type="entry name" value="Periplasmic binding protein-like II"/>
    <property type="match status" value="2"/>
</dbReference>
<dbReference type="VEuPathDB" id="VectorBase:MDOMA2_006695"/>
<dbReference type="InterPro" id="IPR001156">
    <property type="entry name" value="Transferrin-like_dom"/>
</dbReference>
<dbReference type="VEuPathDB" id="VectorBase:MDOA004768"/>
<evidence type="ECO:0000313" key="6">
    <source>
        <dbReference type="RefSeq" id="XP_005179554.1"/>
    </source>
</evidence>
<evidence type="ECO:0000259" key="3">
    <source>
        <dbReference type="PROSITE" id="PS51408"/>
    </source>
</evidence>
<dbReference type="Pfam" id="PF00405">
    <property type="entry name" value="Transferrin"/>
    <property type="match status" value="2"/>
</dbReference>
<keyword evidence="5" id="KW-1185">Reference proteome</keyword>
<dbReference type="PROSITE" id="PS51408">
    <property type="entry name" value="TRANSFERRIN_LIKE_4"/>
    <property type="match status" value="1"/>
</dbReference>
<evidence type="ECO:0000313" key="4">
    <source>
        <dbReference type="EnsemblMetazoa" id="MDOA004768-PA"/>
    </source>
</evidence>
<reference evidence="6" key="2">
    <citation type="submission" date="2025-04" db="UniProtKB">
        <authorList>
            <consortium name="RefSeq"/>
        </authorList>
    </citation>
    <scope>IDENTIFICATION</scope>
    <source>
        <strain evidence="6">Aabys</strain>
    </source>
</reference>
<feature type="domain" description="Transferrin-like" evidence="3">
    <location>
        <begin position="30"/>
        <end position="280"/>
    </location>
</feature>
<dbReference type="KEGG" id="mde:101892434"/>
<dbReference type="eggNOG" id="ENOG502T7UZ">
    <property type="taxonomic scope" value="Eukaryota"/>
</dbReference>
<dbReference type="Proteomes" id="UP001652621">
    <property type="component" value="Unplaced"/>
</dbReference>
<name>A0A1I8MGX3_MUSDO</name>
<dbReference type="GO" id="GO:0045047">
    <property type="term" value="P:protein targeting to ER"/>
    <property type="evidence" value="ECO:0007669"/>
    <property type="project" value="TreeGrafter"/>
</dbReference>
<accession>A0A1I8MGX3</accession>
<dbReference type="SUPFAM" id="SSF53850">
    <property type="entry name" value="Periplasmic binding protein-like II"/>
    <property type="match status" value="1"/>
</dbReference>
<dbReference type="PANTHER" id="PTHR11485">
    <property type="entry name" value="TRANSFERRIN"/>
    <property type="match status" value="1"/>
</dbReference>
<keyword evidence="1" id="KW-0175">Coiled coil</keyword>
<evidence type="ECO:0000313" key="5">
    <source>
        <dbReference type="Proteomes" id="UP001652621"/>
    </source>
</evidence>
<feature type="chain" id="PRO_5044560399" evidence="2">
    <location>
        <begin position="17"/>
        <end position="293"/>
    </location>
</feature>
<proteinExistence type="predicted"/>
<dbReference type="SMART" id="SM00094">
    <property type="entry name" value="TR_FER"/>
    <property type="match status" value="1"/>
</dbReference>
<reference evidence="4" key="1">
    <citation type="submission" date="2020-05" db="UniProtKB">
        <authorList>
            <consortium name="EnsemblMetazoa"/>
        </authorList>
    </citation>
    <scope>IDENTIFICATION</scope>
    <source>
        <strain evidence="4">Aabys</strain>
    </source>
</reference>
<dbReference type="AlphaFoldDB" id="A0A1I8MGX3"/>
<gene>
    <name evidence="4" type="primary">101892434</name>
    <name evidence="6" type="synonym">LOC101892434</name>
</gene>